<dbReference type="SUPFAM" id="SSF53098">
    <property type="entry name" value="Ribonuclease H-like"/>
    <property type="match status" value="1"/>
</dbReference>
<dbReference type="Pfam" id="PF01612">
    <property type="entry name" value="DNA_pol_A_exo1"/>
    <property type="match status" value="1"/>
</dbReference>
<keyword evidence="4" id="KW-0378">Hydrolase</keyword>
<evidence type="ECO:0000256" key="4">
    <source>
        <dbReference type="ARBA" id="ARBA00022801"/>
    </source>
</evidence>
<dbReference type="Gene3D" id="3.30.420.10">
    <property type="entry name" value="Ribonuclease H-like superfamily/Ribonuclease H"/>
    <property type="match status" value="1"/>
</dbReference>
<evidence type="ECO:0000259" key="11">
    <source>
        <dbReference type="Pfam" id="PF20499"/>
    </source>
</evidence>
<evidence type="ECO:0000256" key="3">
    <source>
        <dbReference type="ARBA" id="ARBA00022723"/>
    </source>
</evidence>
<keyword evidence="5" id="KW-0269">Exonuclease</keyword>
<dbReference type="GO" id="GO:0003676">
    <property type="term" value="F:nucleic acid binding"/>
    <property type="evidence" value="ECO:0007669"/>
    <property type="project" value="InterPro"/>
</dbReference>
<keyword evidence="3" id="KW-0479">Metal-binding</keyword>
<dbReference type="PANTHER" id="PTHR13620:SF109">
    <property type="entry name" value="3'-5' EXONUCLEASE"/>
    <property type="match status" value="1"/>
</dbReference>
<comment type="caution">
    <text evidence="12">The sequence shown here is derived from an EMBL/GenBank/DDBJ whole genome shotgun (WGS) entry which is preliminary data.</text>
</comment>
<evidence type="ECO:0000256" key="2">
    <source>
        <dbReference type="ARBA" id="ARBA00022722"/>
    </source>
</evidence>
<comment type="subcellular location">
    <subcellularLocation>
        <location evidence="1">Nucleus</location>
    </subcellularLocation>
</comment>
<dbReference type="GO" id="GO:0006139">
    <property type="term" value="P:nucleobase-containing compound metabolic process"/>
    <property type="evidence" value="ECO:0007669"/>
    <property type="project" value="InterPro"/>
</dbReference>
<name>A0AAE0GKS0_9CHLO</name>
<evidence type="ECO:0000256" key="1">
    <source>
        <dbReference type="ARBA" id="ARBA00004123"/>
    </source>
</evidence>
<evidence type="ECO:0000256" key="6">
    <source>
        <dbReference type="ARBA" id="ARBA00022842"/>
    </source>
</evidence>
<reference evidence="12 13" key="1">
    <citation type="journal article" date="2015" name="Genome Biol. Evol.">
        <title>Comparative Genomics of a Bacterivorous Green Alga Reveals Evolutionary Causalities and Consequences of Phago-Mixotrophic Mode of Nutrition.</title>
        <authorList>
            <person name="Burns J.A."/>
            <person name="Paasch A."/>
            <person name="Narechania A."/>
            <person name="Kim E."/>
        </authorList>
    </citation>
    <scope>NUCLEOTIDE SEQUENCE [LARGE SCALE GENOMIC DNA]</scope>
    <source>
        <strain evidence="12 13">PLY_AMNH</strain>
    </source>
</reference>
<dbReference type="CDD" id="cd06141">
    <property type="entry name" value="WRN_exo"/>
    <property type="match status" value="1"/>
</dbReference>
<protein>
    <recommendedName>
        <fullName evidence="8">3'-5' exonuclease</fullName>
    </recommendedName>
    <alternativeName>
        <fullName evidence="9">Werner Syndrome-like exonuclease</fullName>
    </alternativeName>
</protein>
<keyword evidence="2" id="KW-0540">Nuclease</keyword>
<feature type="domain" description="3'-5' exonuclease" evidence="10">
    <location>
        <begin position="308"/>
        <end position="480"/>
    </location>
</feature>
<keyword evidence="13" id="KW-1185">Reference proteome</keyword>
<dbReference type="InterPro" id="IPR012337">
    <property type="entry name" value="RNaseH-like_sf"/>
</dbReference>
<dbReference type="AlphaFoldDB" id="A0AAE0GKS0"/>
<evidence type="ECO:0000256" key="5">
    <source>
        <dbReference type="ARBA" id="ARBA00022839"/>
    </source>
</evidence>
<evidence type="ECO:0000259" key="10">
    <source>
        <dbReference type="Pfam" id="PF01612"/>
    </source>
</evidence>
<keyword evidence="6" id="KW-0460">Magnesium</keyword>
<gene>
    <name evidence="12" type="ORF">CYMTET_12253</name>
</gene>
<dbReference type="Pfam" id="PF20499">
    <property type="entry name" value="DUF6729"/>
    <property type="match status" value="1"/>
</dbReference>
<organism evidence="12 13">
    <name type="scientific">Cymbomonas tetramitiformis</name>
    <dbReference type="NCBI Taxonomy" id="36881"/>
    <lineage>
        <taxon>Eukaryota</taxon>
        <taxon>Viridiplantae</taxon>
        <taxon>Chlorophyta</taxon>
        <taxon>Pyramimonadophyceae</taxon>
        <taxon>Pyramimonadales</taxon>
        <taxon>Pyramimonadaceae</taxon>
        <taxon>Cymbomonas</taxon>
    </lineage>
</organism>
<evidence type="ECO:0000256" key="9">
    <source>
        <dbReference type="ARBA" id="ARBA00042761"/>
    </source>
</evidence>
<dbReference type="InterPro" id="IPR036397">
    <property type="entry name" value="RNaseH_sf"/>
</dbReference>
<dbReference type="EMBL" id="LGRX02004627">
    <property type="protein sequence ID" value="KAK3279881.1"/>
    <property type="molecule type" value="Genomic_DNA"/>
</dbReference>
<dbReference type="GO" id="GO:0005634">
    <property type="term" value="C:nucleus"/>
    <property type="evidence" value="ECO:0007669"/>
    <property type="project" value="UniProtKB-SubCell"/>
</dbReference>
<sequence>MACAEAVGLRVDEQCDSSAISSLPQYTFMAWNSASLPQLPFGYGDQFPAFFTWRGGVDKQIVDLMRPLFDKGLRPEALSSTLLELHSKRYTRDFIRREQDLSRKRQLQPQLVADQFSSFSDPSKYGGLVPSGKYLQFVYKRYSATISDYLSKEVKKRGARRFHWDASYKECKHLGRYEGESLFKCLITGTNEVGDIRVQFHAVTDGHDQMEQALAAFLQTVEQYGQPPVELLATDKPAEDKAFFLRALPSLQSKQLELDSYYSSSKETTAASSGLATTLPSCTAPASDSFKVLSRKGEINAQVDALRNQLIAEPDEHRVIAIDCEWDTIKTRRGLVIGSSKVAIIQLGFQLHGASKALILQVHPFRVLPDRLIALLRDTNILFVGRAVNGDFKKIFKDFSVDTSLPSAPTLDISTMACRRGVVTRGNVALDILVSTILQERLDKSPSVRLSKWSCSTLTNEQAQYAALDVIKPIEIYFRLLVLPDLTRRCSADDTIPIHSVVDVMPPHGSIAVLATVSAIARIEENREWKPSVGFTPRSVHPADLRRPSQRVTIIKVLAPSLIVPGVKFQGKSACLKDFGEPPFDVVLPFAMLKTHVHQPSGEDQEATVAPTSMACDSDPTPVAQNLTRDPCDTEEEICFYGTAERTGFQGPIDGREI</sequence>
<evidence type="ECO:0000256" key="8">
    <source>
        <dbReference type="ARBA" id="ARBA00040531"/>
    </source>
</evidence>
<keyword evidence="7" id="KW-0539">Nucleus</keyword>
<dbReference type="InterPro" id="IPR046616">
    <property type="entry name" value="DUF6729"/>
</dbReference>
<dbReference type="GO" id="GO:0046872">
    <property type="term" value="F:metal ion binding"/>
    <property type="evidence" value="ECO:0007669"/>
    <property type="project" value="UniProtKB-KW"/>
</dbReference>
<accession>A0AAE0GKS0</accession>
<dbReference type="Proteomes" id="UP001190700">
    <property type="component" value="Unassembled WGS sequence"/>
</dbReference>
<dbReference type="InterPro" id="IPR002562">
    <property type="entry name" value="3'-5'_exonuclease_dom"/>
</dbReference>
<evidence type="ECO:0000313" key="12">
    <source>
        <dbReference type="EMBL" id="KAK3279881.1"/>
    </source>
</evidence>
<dbReference type="PANTHER" id="PTHR13620">
    <property type="entry name" value="3-5 EXONUCLEASE"/>
    <property type="match status" value="1"/>
</dbReference>
<evidence type="ECO:0000313" key="13">
    <source>
        <dbReference type="Proteomes" id="UP001190700"/>
    </source>
</evidence>
<dbReference type="GO" id="GO:0008408">
    <property type="term" value="F:3'-5' exonuclease activity"/>
    <property type="evidence" value="ECO:0007669"/>
    <property type="project" value="InterPro"/>
</dbReference>
<feature type="domain" description="DUF6729" evidence="11">
    <location>
        <begin position="27"/>
        <end position="141"/>
    </location>
</feature>
<dbReference type="InterPro" id="IPR051132">
    <property type="entry name" value="3-5_Exonuclease_domain"/>
</dbReference>
<proteinExistence type="predicted"/>
<evidence type="ECO:0000256" key="7">
    <source>
        <dbReference type="ARBA" id="ARBA00023242"/>
    </source>
</evidence>